<organism evidence="1 2">
    <name type="scientific">Flammeovirga pectinis</name>
    <dbReference type="NCBI Taxonomy" id="2494373"/>
    <lineage>
        <taxon>Bacteria</taxon>
        <taxon>Pseudomonadati</taxon>
        <taxon>Bacteroidota</taxon>
        <taxon>Cytophagia</taxon>
        <taxon>Cytophagales</taxon>
        <taxon>Flammeovirgaceae</taxon>
        <taxon>Flammeovirga</taxon>
    </lineage>
</organism>
<dbReference type="AlphaFoldDB" id="A0A3S9P161"/>
<dbReference type="Proteomes" id="UP000267268">
    <property type="component" value="Chromosome 1"/>
</dbReference>
<name>A0A3S9P161_9BACT</name>
<accession>A0A3S9P161</accession>
<evidence type="ECO:0000313" key="2">
    <source>
        <dbReference type="Proteomes" id="UP000267268"/>
    </source>
</evidence>
<dbReference type="RefSeq" id="WP_126612920.1">
    <property type="nucleotide sequence ID" value="NZ_CP034562.1"/>
</dbReference>
<dbReference type="KEGG" id="fll:EI427_06600"/>
<gene>
    <name evidence="1" type="ORF">EI427_06600</name>
</gene>
<reference evidence="1 2" key="1">
    <citation type="submission" date="2018-12" db="EMBL/GenBank/DDBJ databases">
        <title>Flammeovirga pectinis sp. nov., isolated from the gut of the Korean scallop, Patinopecten yessoensis.</title>
        <authorList>
            <person name="Bae J.-W."/>
            <person name="Jeong Y.-S."/>
            <person name="Kang W."/>
        </authorList>
    </citation>
    <scope>NUCLEOTIDE SEQUENCE [LARGE SCALE GENOMIC DNA]</scope>
    <source>
        <strain evidence="1 2">L12M1</strain>
    </source>
</reference>
<protein>
    <submittedName>
        <fullName evidence="1">Uncharacterized protein</fullName>
    </submittedName>
</protein>
<proteinExistence type="predicted"/>
<keyword evidence="2" id="KW-1185">Reference proteome</keyword>
<evidence type="ECO:0000313" key="1">
    <source>
        <dbReference type="EMBL" id="AZQ61918.1"/>
    </source>
</evidence>
<dbReference type="EMBL" id="CP034562">
    <property type="protein sequence ID" value="AZQ61918.1"/>
    <property type="molecule type" value="Genomic_DNA"/>
</dbReference>
<sequence>MNYEIDTIRMILKFKLHLINQYLTLKFIILYPNLKIRNCFIEKGVNIIVEDGAELTIVGTSLKKDVYIHVSKGGKAEIYWHRFDNSI</sequence>